<keyword evidence="1" id="KW-1133">Transmembrane helix</keyword>
<dbReference type="Proteomes" id="UP000184932">
    <property type="component" value="Unassembled WGS sequence"/>
</dbReference>
<keyword evidence="1" id="KW-0812">Transmembrane</keyword>
<dbReference type="NCBIfam" id="NF033773">
    <property type="entry name" value="tellur_TrgA"/>
    <property type="match status" value="1"/>
</dbReference>
<dbReference type="RefSeq" id="WP_074255937.1">
    <property type="nucleotide sequence ID" value="NZ_FSRL01000001.1"/>
</dbReference>
<keyword evidence="3" id="KW-1185">Reference proteome</keyword>
<reference evidence="3" key="1">
    <citation type="submission" date="2016-11" db="EMBL/GenBank/DDBJ databases">
        <authorList>
            <person name="Varghese N."/>
            <person name="Submissions S."/>
        </authorList>
    </citation>
    <scope>NUCLEOTIDE SEQUENCE [LARGE SCALE GENOMIC DNA]</scope>
    <source>
        <strain evidence="3">DSM 29440</strain>
    </source>
</reference>
<dbReference type="AlphaFoldDB" id="A0A1N6FPG9"/>
<dbReference type="STRING" id="1217970.SAMN05444002_1846"/>
<protein>
    <submittedName>
        <fullName evidence="2">Uncharacterized protein</fullName>
    </submittedName>
</protein>
<name>A0A1N6FPG9_9RHOB</name>
<keyword evidence="1" id="KW-0472">Membrane</keyword>
<evidence type="ECO:0000313" key="2">
    <source>
        <dbReference type="EMBL" id="SIN97197.1"/>
    </source>
</evidence>
<feature type="transmembrane region" description="Helical" evidence="1">
    <location>
        <begin position="68"/>
        <end position="86"/>
    </location>
</feature>
<accession>A0A1N6FPG9</accession>
<feature type="transmembrane region" description="Helical" evidence="1">
    <location>
        <begin position="36"/>
        <end position="56"/>
    </location>
</feature>
<dbReference type="EMBL" id="FSRL01000001">
    <property type="protein sequence ID" value="SIN97197.1"/>
    <property type="molecule type" value="Genomic_DNA"/>
</dbReference>
<feature type="transmembrane region" description="Helical" evidence="1">
    <location>
        <begin position="133"/>
        <end position="154"/>
    </location>
</feature>
<sequence>MPTATKLMSALAFAVLAFFASEVFKPLLPEGTKSGMLSFVNAGIGLVCGWLIMGRLAGRGKFAAGGAGVRTALATTFWCLVFWSIWEMLRLSTRPGTYAGPVEAVNGSFGLMFDNLILILTDPRIGFTLGEGTYFLPQVPLVLIVGGMLCGWFAEWTEERSQDAGKIA</sequence>
<gene>
    <name evidence="2" type="ORF">SAMN05444002_1846</name>
</gene>
<organism evidence="2 3">
    <name type="scientific">Vannielia litorea</name>
    <dbReference type="NCBI Taxonomy" id="1217970"/>
    <lineage>
        <taxon>Bacteria</taxon>
        <taxon>Pseudomonadati</taxon>
        <taxon>Pseudomonadota</taxon>
        <taxon>Alphaproteobacteria</taxon>
        <taxon>Rhodobacterales</taxon>
        <taxon>Paracoccaceae</taxon>
        <taxon>Vannielia</taxon>
    </lineage>
</organism>
<evidence type="ECO:0000256" key="1">
    <source>
        <dbReference type="SAM" id="Phobius"/>
    </source>
</evidence>
<dbReference type="InterPro" id="IPR047784">
    <property type="entry name" value="TrgA"/>
</dbReference>
<evidence type="ECO:0000313" key="3">
    <source>
        <dbReference type="Proteomes" id="UP000184932"/>
    </source>
</evidence>
<proteinExistence type="predicted"/>